<dbReference type="EMBL" id="JAYRBN010000113">
    <property type="protein sequence ID" value="KAL2723690.1"/>
    <property type="molecule type" value="Genomic_DNA"/>
</dbReference>
<dbReference type="AlphaFoldDB" id="A0ABD2AT71"/>
<gene>
    <name evidence="1" type="ORF">V1477_018922</name>
</gene>
<proteinExistence type="predicted"/>
<protein>
    <submittedName>
        <fullName evidence="1">Uncharacterized protein</fullName>
    </submittedName>
</protein>
<comment type="caution">
    <text evidence="1">The sequence shown here is derived from an EMBL/GenBank/DDBJ whole genome shotgun (WGS) entry which is preliminary data.</text>
</comment>
<evidence type="ECO:0000313" key="1">
    <source>
        <dbReference type="EMBL" id="KAL2723690.1"/>
    </source>
</evidence>
<sequence length="64" mass="7788">MYSLLYYLIDEKKLKKYSYRRQSLLLLCIQNRLYKKAPQKLIEDGTAYHKNRQKASIKRQSSNF</sequence>
<evidence type="ECO:0000313" key="2">
    <source>
        <dbReference type="Proteomes" id="UP001607303"/>
    </source>
</evidence>
<name>A0ABD2AT71_VESMC</name>
<reference evidence="1 2" key="1">
    <citation type="journal article" date="2024" name="Ann. Entomol. Soc. Am.">
        <title>Genomic analyses of the southern and eastern yellowjacket wasps (Hymenoptera: Vespidae) reveal evolutionary signatures of social life.</title>
        <authorList>
            <person name="Catto M.A."/>
            <person name="Caine P.B."/>
            <person name="Orr S.E."/>
            <person name="Hunt B.G."/>
            <person name="Goodisman M.A.D."/>
        </authorList>
    </citation>
    <scope>NUCLEOTIDE SEQUENCE [LARGE SCALE GENOMIC DNA]</scope>
    <source>
        <strain evidence="1">232</strain>
        <tissue evidence="1">Head and thorax</tissue>
    </source>
</reference>
<accession>A0ABD2AT71</accession>
<keyword evidence="2" id="KW-1185">Reference proteome</keyword>
<organism evidence="1 2">
    <name type="scientific">Vespula maculifrons</name>
    <name type="common">Eastern yellow jacket</name>
    <name type="synonym">Wasp</name>
    <dbReference type="NCBI Taxonomy" id="7453"/>
    <lineage>
        <taxon>Eukaryota</taxon>
        <taxon>Metazoa</taxon>
        <taxon>Ecdysozoa</taxon>
        <taxon>Arthropoda</taxon>
        <taxon>Hexapoda</taxon>
        <taxon>Insecta</taxon>
        <taxon>Pterygota</taxon>
        <taxon>Neoptera</taxon>
        <taxon>Endopterygota</taxon>
        <taxon>Hymenoptera</taxon>
        <taxon>Apocrita</taxon>
        <taxon>Aculeata</taxon>
        <taxon>Vespoidea</taxon>
        <taxon>Vespidae</taxon>
        <taxon>Vespinae</taxon>
        <taxon>Vespula</taxon>
    </lineage>
</organism>
<dbReference type="Proteomes" id="UP001607303">
    <property type="component" value="Unassembled WGS sequence"/>
</dbReference>